<sequence length="108" mass="11663">MGRKALGEPVAQWLNVVQRETTKTNVHGGEQWEGHRMVGNLEQPIVSQSTLLNLPARIAIAYMPGRNAAKLYTCYTKVDRSVASWVTPAAPAMSATPAAATESTQSPE</sequence>
<keyword evidence="3" id="KW-1185">Reference proteome</keyword>
<gene>
    <name evidence="2" type="ORF">BPMI_02612</name>
</gene>
<evidence type="ECO:0000313" key="3">
    <source>
        <dbReference type="Proteomes" id="UP000242951"/>
    </source>
</evidence>
<protein>
    <submittedName>
        <fullName evidence="2">MobB protein</fullName>
    </submittedName>
</protein>
<accession>A0ABR5HN32</accession>
<name>A0ABR5HN32_9BURK</name>
<dbReference type="EMBL" id="LELG01000041">
    <property type="protein sequence ID" value="KMQ80782.1"/>
    <property type="molecule type" value="Genomic_DNA"/>
</dbReference>
<feature type="region of interest" description="Disordered" evidence="1">
    <location>
        <begin position="89"/>
        <end position="108"/>
    </location>
</feature>
<dbReference type="Proteomes" id="UP000242951">
    <property type="component" value="Unassembled WGS sequence"/>
</dbReference>
<evidence type="ECO:0000313" key="2">
    <source>
        <dbReference type="EMBL" id="KMQ80782.1"/>
    </source>
</evidence>
<organism evidence="2 3">
    <name type="scientific">Candidatus Burkholderia pumila</name>
    <dbReference type="NCBI Taxonomy" id="1090375"/>
    <lineage>
        <taxon>Bacteria</taxon>
        <taxon>Pseudomonadati</taxon>
        <taxon>Pseudomonadota</taxon>
        <taxon>Betaproteobacteria</taxon>
        <taxon>Burkholderiales</taxon>
        <taxon>Burkholderiaceae</taxon>
        <taxon>Burkholderia</taxon>
    </lineage>
</organism>
<evidence type="ECO:0000256" key="1">
    <source>
        <dbReference type="SAM" id="MobiDB-lite"/>
    </source>
</evidence>
<proteinExistence type="predicted"/>
<comment type="caution">
    <text evidence="2">The sequence shown here is derived from an EMBL/GenBank/DDBJ whole genome shotgun (WGS) entry which is preliminary data.</text>
</comment>
<reference evidence="2 3" key="1">
    <citation type="submission" date="2015-06" db="EMBL/GenBank/DDBJ databases">
        <title>Comparative genomics of Burkholderia leaf nodule symbionts.</title>
        <authorList>
            <person name="Carlier A."/>
            <person name="Eberl L."/>
            <person name="Pinto-Carbo M."/>
        </authorList>
    </citation>
    <scope>NUCLEOTIDE SEQUENCE [LARGE SCALE GENOMIC DNA]</scope>
    <source>
        <strain evidence="2 3">UZHbot3</strain>
    </source>
</reference>